<dbReference type="Proteomes" id="UP000292702">
    <property type="component" value="Unassembled WGS sequence"/>
</dbReference>
<accession>A0A4R0RE31</accession>
<proteinExistence type="predicted"/>
<dbReference type="AlphaFoldDB" id="A0A4R0RE31"/>
<dbReference type="EMBL" id="RWJN01000274">
    <property type="protein sequence ID" value="TCD63805.1"/>
    <property type="molecule type" value="Genomic_DNA"/>
</dbReference>
<feature type="region of interest" description="Disordered" evidence="1">
    <location>
        <begin position="676"/>
        <end position="1057"/>
    </location>
</feature>
<organism evidence="2 3">
    <name type="scientific">Steccherinum ochraceum</name>
    <dbReference type="NCBI Taxonomy" id="92696"/>
    <lineage>
        <taxon>Eukaryota</taxon>
        <taxon>Fungi</taxon>
        <taxon>Dikarya</taxon>
        <taxon>Basidiomycota</taxon>
        <taxon>Agaricomycotina</taxon>
        <taxon>Agaricomycetes</taxon>
        <taxon>Polyporales</taxon>
        <taxon>Steccherinaceae</taxon>
        <taxon>Steccherinum</taxon>
    </lineage>
</organism>
<feature type="compositionally biased region" description="Acidic residues" evidence="1">
    <location>
        <begin position="708"/>
        <end position="723"/>
    </location>
</feature>
<keyword evidence="3" id="KW-1185">Reference proteome</keyword>
<feature type="compositionally biased region" description="Acidic residues" evidence="1">
    <location>
        <begin position="731"/>
        <end position="741"/>
    </location>
</feature>
<protein>
    <submittedName>
        <fullName evidence="2">Uncharacterized protein</fullName>
    </submittedName>
</protein>
<feature type="compositionally biased region" description="Basic and acidic residues" evidence="1">
    <location>
        <begin position="971"/>
        <end position="988"/>
    </location>
</feature>
<dbReference type="STRING" id="92696.A0A4R0RE31"/>
<feature type="compositionally biased region" description="Polar residues" evidence="1">
    <location>
        <begin position="1045"/>
        <end position="1057"/>
    </location>
</feature>
<sequence length="1057" mass="116744">MSRWNVGDVETRCAWVEKHAQYEKKIDRIAVESVRKGKVTDTLSDRQQHEVEAAEEEAADLANEIEAGKVPGYRTKWVPQVLEAIEKIWETETDGLTKQERCAVLFDPCSVRYQTIMDSYASALIDAFPTIANKWRLFKTDAELDAALDRIRFMFARRDRPRLPIITAMVLDDMYSVFSTYSEGIKECIRWIDPWIDFVSVPSKRTPELFDRTFNVFTSLAAGKQVASNQCEAALLQVMYAILEDRIHRLVPLDIAVRREVARYPFITTILTMPIETLSNVSDPSAKATRKDDKAFFLGKTPAQLKALSGKLMELFNGKVLAKARNHNTSLGWIHFSPGLDFFTAAELEAYPMLYMMCNSLFYSTILPLCTSAPRDLGARIAAVITLWSWYINVTLPLCKHQQFITFREIIRRAIESVSQLYVADVPLSDDDDSEVMEIQYRLYTFWDRAIRASLLSSVEPMEGVETNETALKAVAQATIRNEVVASDVLNLYKAVRKMPSAWAKQPAEGSKKVAPVMNSRVLEVVKMLASALHGNMDRQWMRTFPQNDDIPILEHYDDDAWEPPRFTGKTETDAIYFPTYAEASDQIDDLPEKVRDKVQWQAKWETSQGLRQALTLALSSSSNDGDQASEDGDQADPPEYRRPGVSARVGPVYPRMADVRRNKKGKGKLVLVTEDEDVDISGDPLDSSHHDVTMADDVGQAEGGDGKDEDGSDASGEVDEDSGNERGSGDDADESGDDDNQPGSGTVAGGGGGREHDGEDLEPQPEDADPDQNVVPRKRKRHAVNDTEQEVDIDDSPSAQHRRHRTQPAGDLDAHADGDDESDDTNLFEPRGSPTQVVSGAEDVPEIGQSVTPGASHDLRDQVGSTSPDVHDPDVEMSDAFAESQSLPPSPPPQQLRRSRRFTSEGPPTSSKTGKRPRSTSTYVKGAKHAPVTMPASRPLAAIPERPQRPSTPALNKGPVSESSATSKPHANETKRTRSIVDEHISSSDEDETLLALLKNRSRSSQPVASSSRRSPSVPPAPSASLAPSASRASSVTRQRPSRSDSPPTGSTLPST</sequence>
<feature type="compositionally biased region" description="Low complexity" evidence="1">
    <location>
        <begin position="1024"/>
        <end position="1037"/>
    </location>
</feature>
<feature type="region of interest" description="Disordered" evidence="1">
    <location>
        <begin position="620"/>
        <end position="662"/>
    </location>
</feature>
<gene>
    <name evidence="2" type="ORF">EIP91_004927</name>
</gene>
<feature type="compositionally biased region" description="Acidic residues" evidence="1">
    <location>
        <begin position="759"/>
        <end position="771"/>
    </location>
</feature>
<name>A0A4R0RE31_9APHY</name>
<feature type="compositionally biased region" description="Acidic residues" evidence="1">
    <location>
        <begin position="628"/>
        <end position="637"/>
    </location>
</feature>
<evidence type="ECO:0000313" key="3">
    <source>
        <dbReference type="Proteomes" id="UP000292702"/>
    </source>
</evidence>
<comment type="caution">
    <text evidence="2">The sequence shown here is derived from an EMBL/GenBank/DDBJ whole genome shotgun (WGS) entry which is preliminary data.</text>
</comment>
<feature type="compositionally biased region" description="Low complexity" evidence="1">
    <location>
        <begin position="1004"/>
        <end position="1017"/>
    </location>
</feature>
<reference evidence="2 3" key="1">
    <citation type="submission" date="2018-11" db="EMBL/GenBank/DDBJ databases">
        <title>Genome assembly of Steccherinum ochraceum LE-BIN_3174, the white-rot fungus of the Steccherinaceae family (The Residual Polyporoid clade, Polyporales, Basidiomycota).</title>
        <authorList>
            <person name="Fedorova T.V."/>
            <person name="Glazunova O.A."/>
            <person name="Landesman E.O."/>
            <person name="Moiseenko K.V."/>
            <person name="Psurtseva N.V."/>
            <person name="Savinova O.S."/>
            <person name="Shakhova N.V."/>
            <person name="Tyazhelova T.V."/>
            <person name="Vasina D.V."/>
        </authorList>
    </citation>
    <scope>NUCLEOTIDE SEQUENCE [LARGE SCALE GENOMIC DNA]</scope>
    <source>
        <strain evidence="2 3">LE-BIN_3174</strain>
    </source>
</reference>
<evidence type="ECO:0000256" key="1">
    <source>
        <dbReference type="SAM" id="MobiDB-lite"/>
    </source>
</evidence>
<evidence type="ECO:0000313" key="2">
    <source>
        <dbReference type="EMBL" id="TCD63805.1"/>
    </source>
</evidence>